<name>A0AAE1RAJ7_9SOLA</name>
<evidence type="ECO:0000313" key="3">
    <source>
        <dbReference type="Proteomes" id="UP001291623"/>
    </source>
</evidence>
<dbReference type="InterPro" id="IPR052997">
    <property type="entry name" value="RRT15-like"/>
</dbReference>
<evidence type="ECO:0000256" key="1">
    <source>
        <dbReference type="SAM" id="MobiDB-lite"/>
    </source>
</evidence>
<dbReference type="PANTHER" id="PTHR33047:SF41">
    <property type="entry name" value="REGULATOR OF RDNA TRANSCRIPTION PROTEIN 15"/>
    <property type="match status" value="1"/>
</dbReference>
<sequence>MIGRADIEGSKSNVAMNAWRHKPLIPVVTFLDTSSFEFRRSKGSLGHAFTPEPAVRRPRKAPEGAVPVRPPAGPRGARSRRAEQLEQPPTAADSRRVRTGTPGPPPQPILFPVTDPFCRLPPCLHCSIDRRSFTLETRCGYEYDRRGRHSVLRIFKGRRERTDTTRRAVLFQPPDPTSAEPPLWWAGQCR</sequence>
<proteinExistence type="predicted"/>
<reference evidence="2" key="1">
    <citation type="submission" date="2023-12" db="EMBL/GenBank/DDBJ databases">
        <title>Genome assembly of Anisodus tanguticus.</title>
        <authorList>
            <person name="Wang Y.-J."/>
        </authorList>
    </citation>
    <scope>NUCLEOTIDE SEQUENCE</scope>
    <source>
        <strain evidence="2">KB-2021</strain>
        <tissue evidence="2">Leaf</tissue>
    </source>
</reference>
<keyword evidence="3" id="KW-1185">Reference proteome</keyword>
<protein>
    <submittedName>
        <fullName evidence="2">Uncharacterized protein</fullName>
    </submittedName>
</protein>
<dbReference type="EMBL" id="JAVYJV010000018">
    <property type="protein sequence ID" value="KAK4348286.1"/>
    <property type="molecule type" value="Genomic_DNA"/>
</dbReference>
<gene>
    <name evidence="2" type="ORF">RND71_034625</name>
</gene>
<feature type="region of interest" description="Disordered" evidence="1">
    <location>
        <begin position="44"/>
        <end position="107"/>
    </location>
</feature>
<evidence type="ECO:0000313" key="2">
    <source>
        <dbReference type="EMBL" id="KAK4348286.1"/>
    </source>
</evidence>
<accession>A0AAE1RAJ7</accession>
<dbReference type="Proteomes" id="UP001291623">
    <property type="component" value="Unassembled WGS sequence"/>
</dbReference>
<dbReference type="PANTHER" id="PTHR33047">
    <property type="entry name" value="PROTEIN TAR1"/>
    <property type="match status" value="1"/>
</dbReference>
<organism evidence="2 3">
    <name type="scientific">Anisodus tanguticus</name>
    <dbReference type="NCBI Taxonomy" id="243964"/>
    <lineage>
        <taxon>Eukaryota</taxon>
        <taxon>Viridiplantae</taxon>
        <taxon>Streptophyta</taxon>
        <taxon>Embryophyta</taxon>
        <taxon>Tracheophyta</taxon>
        <taxon>Spermatophyta</taxon>
        <taxon>Magnoliopsida</taxon>
        <taxon>eudicotyledons</taxon>
        <taxon>Gunneridae</taxon>
        <taxon>Pentapetalae</taxon>
        <taxon>asterids</taxon>
        <taxon>lamiids</taxon>
        <taxon>Solanales</taxon>
        <taxon>Solanaceae</taxon>
        <taxon>Solanoideae</taxon>
        <taxon>Hyoscyameae</taxon>
        <taxon>Anisodus</taxon>
    </lineage>
</organism>
<comment type="caution">
    <text evidence="2">The sequence shown here is derived from an EMBL/GenBank/DDBJ whole genome shotgun (WGS) entry which is preliminary data.</text>
</comment>
<dbReference type="AlphaFoldDB" id="A0AAE1RAJ7"/>